<dbReference type="PANTHER" id="PTHR46825">
    <property type="entry name" value="D-ALANYL-D-ALANINE-CARBOXYPEPTIDASE/ENDOPEPTIDASE AMPH"/>
    <property type="match status" value="1"/>
</dbReference>
<accession>A0A1H9KQF7</accession>
<dbReference type="EMBL" id="FOFB01000021">
    <property type="protein sequence ID" value="SER01145.1"/>
    <property type="molecule type" value="Genomic_DNA"/>
</dbReference>
<protein>
    <submittedName>
        <fullName evidence="4">CubicO group peptidase, beta-lactamase class C family</fullName>
    </submittedName>
</protein>
<evidence type="ECO:0000313" key="4">
    <source>
        <dbReference type="EMBL" id="SER01145.1"/>
    </source>
</evidence>
<keyword evidence="1" id="KW-0732">Signal</keyword>
<keyword evidence="5" id="KW-1185">Reference proteome</keyword>
<feature type="chain" id="PRO_5011514514" evidence="1">
    <location>
        <begin position="21"/>
        <end position="792"/>
    </location>
</feature>
<dbReference type="Gene3D" id="3.40.710.10">
    <property type="entry name" value="DD-peptidase/beta-lactamase superfamily"/>
    <property type="match status" value="1"/>
</dbReference>
<gene>
    <name evidence="4" type="ORF">SAMN05444359_12165</name>
</gene>
<feature type="domain" description="Beta-lactamase-related" evidence="2">
    <location>
        <begin position="53"/>
        <end position="333"/>
    </location>
</feature>
<dbReference type="InterPro" id="IPR007372">
    <property type="entry name" value="Lipid/polyisoprenoid-bd_YceI"/>
</dbReference>
<dbReference type="InParanoid" id="A0A1H9KQF7"/>
<reference evidence="5" key="1">
    <citation type="submission" date="2016-10" db="EMBL/GenBank/DDBJ databases">
        <authorList>
            <person name="Varghese N."/>
            <person name="Submissions S."/>
        </authorList>
    </citation>
    <scope>NUCLEOTIDE SEQUENCE [LARGE SCALE GENOMIC DNA]</scope>
    <source>
        <strain evidence="5">DSM 24740</strain>
    </source>
</reference>
<dbReference type="RefSeq" id="WP_175489441.1">
    <property type="nucleotide sequence ID" value="NZ_FOFB01000021.1"/>
</dbReference>
<dbReference type="Pfam" id="PF04264">
    <property type="entry name" value="YceI"/>
    <property type="match status" value="1"/>
</dbReference>
<name>A0A1H9KQF7_9BACT</name>
<evidence type="ECO:0000256" key="1">
    <source>
        <dbReference type="SAM" id="SignalP"/>
    </source>
</evidence>
<dbReference type="SUPFAM" id="SSF101874">
    <property type="entry name" value="YceI-like"/>
    <property type="match status" value="1"/>
</dbReference>
<dbReference type="InterPro" id="IPR001466">
    <property type="entry name" value="Beta-lactam-related"/>
</dbReference>
<dbReference type="InterPro" id="IPR036761">
    <property type="entry name" value="TTHA0802/YceI-like_sf"/>
</dbReference>
<dbReference type="AlphaFoldDB" id="A0A1H9KQF7"/>
<organism evidence="4 5">
    <name type="scientific">Neolewinella agarilytica</name>
    <dbReference type="NCBI Taxonomy" id="478744"/>
    <lineage>
        <taxon>Bacteria</taxon>
        <taxon>Pseudomonadati</taxon>
        <taxon>Bacteroidota</taxon>
        <taxon>Saprospiria</taxon>
        <taxon>Saprospirales</taxon>
        <taxon>Lewinellaceae</taxon>
        <taxon>Neolewinella</taxon>
    </lineage>
</organism>
<feature type="signal peptide" evidence="1">
    <location>
        <begin position="1"/>
        <end position="20"/>
    </location>
</feature>
<evidence type="ECO:0000313" key="5">
    <source>
        <dbReference type="Proteomes" id="UP000199021"/>
    </source>
</evidence>
<dbReference type="InterPro" id="IPR012338">
    <property type="entry name" value="Beta-lactam/transpept-like"/>
</dbReference>
<sequence>MRAITMLTSFLFCLATPLSAQLYAPFRFEHNDRTVDLLTIMQETHTPYLSVALDYGAGDTTFTASTTEQELSDDALFPVGAASSAPMIVLILQLVEAGKIKLDAPINDYLTSLELPLNQGQEVTVRDLLLMKPKLGSGYKPRGFAAGKPRPTLLEQARQLSPKGTRKPDKSLEHGGWILLQLLLEDYYGEDLQTIADREIFTPLCLESMIYASELPDELASRAPAGHDKDGSPWPGGYQRYVATGSHGLWTTPLDYTRFVRALFDIRDGKTNSILQPATLQMAMKRAYGFRSLLFHVGQDGEPYWGGNAKGYYFTLMVNAKENWISVVAMNRQLNWQLGGPVAGQAGLLAKQWRSTDQLGLFLQPTDLDDPTLKAIEHYAFYKGIRTERIMAKQGFPAEITATPAYVYQSPAGRAIYSGRHDSPKAIEQFIRSSQLEPRKMVADEQQQVLVLQRGRQRVSLPLKWTAPTGTTPADALPEQLQRQISAALQQATGFRQMQEASLTALDRRIYLDLHPYRNADGSYAMSYALFSQFNCHTQVADNFGNPVLIGDMGKGVEALATAINGNLEKMLPPESGLVPGFVSTDTPLSSWEALGWNLSPEVSASQATGLYAAPMAISGNYRVSLTEEDKPGLFFSFPSPLDRYSGEVRELTANFLFNATGTSLSGEVVLPTASIATGSGSLDTYVLGDILKSKKYPEASLSFTNVPVTGNWVAGQAKQLTIPAELTVRGKTYPISIAAAFTPEASGKMDASATFELDFRSVFGSPGPDGPDDIRRRLGFRAALSLAPAAK</sequence>
<dbReference type="Gene3D" id="2.40.128.110">
    <property type="entry name" value="Lipid/polyisoprenoid-binding, YceI-like"/>
    <property type="match status" value="1"/>
</dbReference>
<dbReference type="InterPro" id="IPR050491">
    <property type="entry name" value="AmpC-like"/>
</dbReference>
<dbReference type="STRING" id="478744.SAMN05444359_12165"/>
<dbReference type="SUPFAM" id="SSF56601">
    <property type="entry name" value="beta-lactamase/transpeptidase-like"/>
    <property type="match status" value="1"/>
</dbReference>
<dbReference type="Pfam" id="PF00144">
    <property type="entry name" value="Beta-lactamase"/>
    <property type="match status" value="1"/>
</dbReference>
<evidence type="ECO:0000259" key="3">
    <source>
        <dbReference type="Pfam" id="PF04264"/>
    </source>
</evidence>
<proteinExistence type="predicted"/>
<dbReference type="PANTHER" id="PTHR46825:SF9">
    <property type="entry name" value="BETA-LACTAMASE-RELATED DOMAIN-CONTAINING PROTEIN"/>
    <property type="match status" value="1"/>
</dbReference>
<evidence type="ECO:0000259" key="2">
    <source>
        <dbReference type="Pfam" id="PF00144"/>
    </source>
</evidence>
<feature type="domain" description="Lipid/polyisoprenoid-binding YceI-like" evidence="3">
    <location>
        <begin position="645"/>
        <end position="760"/>
    </location>
</feature>
<dbReference type="Proteomes" id="UP000199021">
    <property type="component" value="Unassembled WGS sequence"/>
</dbReference>